<proteinExistence type="predicted"/>
<accession>A0A6J7GNC8</accession>
<dbReference type="EMBL" id="CAFBMI010000085">
    <property type="protein sequence ID" value="CAB4904909.1"/>
    <property type="molecule type" value="Genomic_DNA"/>
</dbReference>
<name>A0A6J7GNC8_9ZZZZ</name>
<evidence type="ECO:0000313" key="1">
    <source>
        <dbReference type="EMBL" id="CAB4904909.1"/>
    </source>
</evidence>
<reference evidence="1" key="1">
    <citation type="submission" date="2020-05" db="EMBL/GenBank/DDBJ databases">
        <authorList>
            <person name="Chiriac C."/>
            <person name="Salcher M."/>
            <person name="Ghai R."/>
            <person name="Kavagutti S V."/>
        </authorList>
    </citation>
    <scope>NUCLEOTIDE SEQUENCE</scope>
</reference>
<dbReference type="AlphaFoldDB" id="A0A6J7GNC8"/>
<sequence length="106" mass="12264">MVRRELQERENLGLPPYRRFIRLDVPGDEAQQIFDGISHAQSDNRLPKNLELRPPIIGSKNTGSIHLSVPFEEASVVTAFLQEYQKRRNLSKKELLVIHVDPYELT</sequence>
<protein>
    <submittedName>
        <fullName evidence="1">Unannotated protein</fullName>
    </submittedName>
</protein>
<organism evidence="1">
    <name type="scientific">freshwater metagenome</name>
    <dbReference type="NCBI Taxonomy" id="449393"/>
    <lineage>
        <taxon>unclassified sequences</taxon>
        <taxon>metagenomes</taxon>
        <taxon>ecological metagenomes</taxon>
    </lineage>
</organism>
<gene>
    <name evidence="1" type="ORF">UFOPK3558_00874</name>
</gene>